<dbReference type="RefSeq" id="WP_074445643.1">
    <property type="nucleotide sequence ID" value="NZ_FMBM01000002.1"/>
</dbReference>
<dbReference type="EMBL" id="LJSX01000032">
    <property type="protein sequence ID" value="KPQ09235.1"/>
    <property type="molecule type" value="Genomic_DNA"/>
</dbReference>
<proteinExistence type="predicted"/>
<dbReference type="GO" id="GO:0003839">
    <property type="term" value="F:gamma-glutamylcyclotransferase activity"/>
    <property type="evidence" value="ECO:0007669"/>
    <property type="project" value="InterPro"/>
</dbReference>
<dbReference type="Gene3D" id="3.10.490.10">
    <property type="entry name" value="Gamma-glutamyl cyclotransferase-like"/>
    <property type="match status" value="2"/>
</dbReference>
<evidence type="ECO:0000256" key="2">
    <source>
        <dbReference type="PIRSR" id="PIRSR617939-1"/>
    </source>
</evidence>
<reference evidence="4 6" key="1">
    <citation type="submission" date="2015-09" db="EMBL/GenBank/DDBJ databases">
        <title>Identification and resolution of microdiversity through metagenomic sequencing of parallel consortia.</title>
        <authorList>
            <person name="Nelson W.C."/>
            <person name="Romine M.F."/>
            <person name="Lindemann S.R."/>
        </authorList>
    </citation>
    <scope>NUCLEOTIDE SEQUENCE [LARGE SCALE GENOMIC DNA]</scope>
    <source>
        <strain evidence="4">HL-109</strain>
    </source>
</reference>
<accession>A0A0P8A249</accession>
<evidence type="ECO:0000313" key="6">
    <source>
        <dbReference type="Proteomes" id="UP000050497"/>
    </source>
</evidence>
<dbReference type="InterPro" id="IPR036568">
    <property type="entry name" value="GGCT-like_sf"/>
</dbReference>
<dbReference type="AlphaFoldDB" id="A0A0P8A249"/>
<dbReference type="Proteomes" id="UP000182800">
    <property type="component" value="Unassembled WGS sequence"/>
</dbReference>
<evidence type="ECO:0000313" key="5">
    <source>
        <dbReference type="EMBL" id="SCC82078.1"/>
    </source>
</evidence>
<keyword evidence="7" id="KW-1185">Reference proteome</keyword>
<feature type="active site" description="Proton acceptor" evidence="2">
    <location>
        <position position="87"/>
    </location>
</feature>
<evidence type="ECO:0000256" key="1">
    <source>
        <dbReference type="ARBA" id="ARBA00023239"/>
    </source>
</evidence>
<dbReference type="OrthoDB" id="141582at2"/>
<comment type="caution">
    <text evidence="4">The sequence shown here is derived from an EMBL/GenBank/DDBJ whole genome shotgun (WGS) entry which is preliminary data.</text>
</comment>
<dbReference type="InterPro" id="IPR009288">
    <property type="entry name" value="AIG2-like_dom"/>
</dbReference>
<evidence type="ECO:0000313" key="7">
    <source>
        <dbReference type="Proteomes" id="UP000182800"/>
    </source>
</evidence>
<dbReference type="SUPFAM" id="SSF110857">
    <property type="entry name" value="Gamma-glutamyl cyclotransferase-like"/>
    <property type="match status" value="2"/>
</dbReference>
<dbReference type="InterPro" id="IPR013024">
    <property type="entry name" value="GGCT-like"/>
</dbReference>
<evidence type="ECO:0000259" key="3">
    <source>
        <dbReference type="Pfam" id="PF06094"/>
    </source>
</evidence>
<dbReference type="PANTHER" id="PTHR12935:SF0">
    <property type="entry name" value="GAMMA-GLUTAMYLCYCLOTRANSFERASE"/>
    <property type="match status" value="1"/>
</dbReference>
<name>A0A0P8A249_9HYPH</name>
<dbReference type="STRING" id="1653334.GA0071312_3054"/>
<dbReference type="EMBL" id="FMBM01000002">
    <property type="protein sequence ID" value="SCC82078.1"/>
    <property type="molecule type" value="Genomic_DNA"/>
</dbReference>
<dbReference type="CDD" id="cd06661">
    <property type="entry name" value="GGCT_like"/>
    <property type="match status" value="2"/>
</dbReference>
<feature type="domain" description="Gamma-glutamylcyclotransferase AIG2-like" evidence="3">
    <location>
        <begin position="164"/>
        <end position="294"/>
    </location>
</feature>
<dbReference type="PANTHER" id="PTHR12935">
    <property type="entry name" value="GAMMA-GLUTAMYLCYCLOTRANSFERASE"/>
    <property type="match status" value="1"/>
</dbReference>
<keyword evidence="1" id="KW-0456">Lyase</keyword>
<gene>
    <name evidence="5" type="ORF">GA0071312_3054</name>
    <name evidence="4" type="ORF">HLUCCO17_15865</name>
</gene>
<organism evidence="4 6">
    <name type="scientific">Saliniramus fredricksonii</name>
    <dbReference type="NCBI Taxonomy" id="1653334"/>
    <lineage>
        <taxon>Bacteria</taxon>
        <taxon>Pseudomonadati</taxon>
        <taxon>Pseudomonadota</taxon>
        <taxon>Alphaproteobacteria</taxon>
        <taxon>Hyphomicrobiales</taxon>
        <taxon>Salinarimonadaceae</taxon>
        <taxon>Saliniramus</taxon>
    </lineage>
</organism>
<protein>
    <submittedName>
        <fullName evidence="5">Uncharacterized conserved protein YtfP, gamma-glutamylcyclotransferase (GGCT)/AIG2-like family</fullName>
    </submittedName>
</protein>
<evidence type="ECO:0000313" key="4">
    <source>
        <dbReference type="EMBL" id="KPQ09235.1"/>
    </source>
</evidence>
<dbReference type="Pfam" id="PF06094">
    <property type="entry name" value="GGACT"/>
    <property type="match status" value="2"/>
</dbReference>
<dbReference type="Proteomes" id="UP000050497">
    <property type="component" value="Unassembled WGS sequence"/>
</dbReference>
<reference evidence="5 7" key="2">
    <citation type="submission" date="2016-08" db="EMBL/GenBank/DDBJ databases">
        <authorList>
            <person name="Varghese N."/>
            <person name="Submissions Spin"/>
        </authorList>
    </citation>
    <scope>NUCLEOTIDE SEQUENCE [LARGE SCALE GENOMIC DNA]</scope>
    <source>
        <strain evidence="5 7">HL-109</strain>
    </source>
</reference>
<feature type="domain" description="Gamma-glutamylcyclotransferase AIG2-like" evidence="3">
    <location>
        <begin position="5"/>
        <end position="130"/>
    </location>
</feature>
<sequence>MKRLYFAYGSNLELHDWRAYCRRHGFHADGLQPLHPAVAPDHTLAFTRYSQKRGGGVLDILPRRGAAVPGMLFSVCDATLAALDHKEGAPRAYERVPITVLDEDGAEIEAFTYRVRPQDRLPFVAPHADYQAVCASGRAAFGIDARILEDAAAGRPAGDIHTAFVYGTLMRGERGDHHWAHEAAPPDPRPARVAGLLKDCGPYPGMVRPLPQEASPEAHVRGELLAFADITSVLDAFDGYEDFAGYGALGNVYRRVPVTAREEAASRPDAAITAWAYILLDHDRFPIIAGGCWRSHRRAG</sequence>
<dbReference type="InterPro" id="IPR017939">
    <property type="entry name" value="G-Glutamylcylcotransferase"/>
</dbReference>